<comment type="similarity">
    <text evidence="2">Belongs to the 'phage' integrase family.</text>
</comment>
<evidence type="ECO:0000256" key="1">
    <source>
        <dbReference type="ARBA" id="ARBA00003283"/>
    </source>
</evidence>
<dbReference type="InterPro" id="IPR013762">
    <property type="entry name" value="Integrase-like_cat_sf"/>
</dbReference>
<dbReference type="InterPro" id="IPR011010">
    <property type="entry name" value="DNA_brk_join_enz"/>
</dbReference>
<dbReference type="SUPFAM" id="SSF56349">
    <property type="entry name" value="DNA breaking-rejoining enzymes"/>
    <property type="match status" value="1"/>
</dbReference>
<dbReference type="PROSITE" id="PS51898">
    <property type="entry name" value="TYR_RECOMBINASE"/>
    <property type="match status" value="1"/>
</dbReference>
<sequence>MECIICRKEIYVLYFKIHKILFSIWKGYDMGKDLKGKELGHGIIQKKGGRYEARYVDRFGKRISISGMDLKDVKKRYNEALYENEKELNIRSDIKLDDWYKQWMNIYKYDIIRENTKNHYNQVYNKHISPYIGNFYLKDIRQMDIKKIIKELDKNGYKFETKNKVRILLVDIFNKAIINEYVMKNPAKGMSIKRDEKKDIRVLSVEEQTLFFDCCKGTFYDNFFTTAISTGMRIGELAALRWKDIDWENNLIHVTRTLIYQKFEGDAKKEFHLGNPKTYTSIRDIPINRQCEIALKKQYMQKYVVEAKAPKCKQPEEQFKDLLFTTKYDTPLNSQIVCDAIKKIVDEINLTRDYIEEMEVFSCHCFRHTFATRAFEAGIQPKTVQAYLGHATLQMTMDLYTAVMPQHLSNEMEKMSEVLDKISQNGENIAEEQYESVVKKKKIIPINGDVMVV</sequence>
<comment type="function">
    <text evidence="1">Site-specific tyrosine recombinase, which acts by catalyzing the cutting and rejoining of the recombining DNA molecules.</text>
</comment>
<organism evidence="9 10">
    <name type="scientific">Roseburia intestinalis</name>
    <dbReference type="NCBI Taxonomy" id="166486"/>
    <lineage>
        <taxon>Bacteria</taxon>
        <taxon>Bacillati</taxon>
        <taxon>Bacillota</taxon>
        <taxon>Clostridia</taxon>
        <taxon>Lachnospirales</taxon>
        <taxon>Lachnospiraceae</taxon>
        <taxon>Roseburia</taxon>
    </lineage>
</organism>
<evidence type="ECO:0000256" key="3">
    <source>
        <dbReference type="ARBA" id="ARBA00022908"/>
    </source>
</evidence>
<evidence type="ECO:0000259" key="8">
    <source>
        <dbReference type="PROSITE" id="PS51900"/>
    </source>
</evidence>
<keyword evidence="4 6" id="KW-0238">DNA-binding</keyword>
<dbReference type="EMBL" id="QRQN01000018">
    <property type="protein sequence ID" value="RHN05761.1"/>
    <property type="molecule type" value="Genomic_DNA"/>
</dbReference>
<evidence type="ECO:0000256" key="5">
    <source>
        <dbReference type="ARBA" id="ARBA00023172"/>
    </source>
</evidence>
<evidence type="ECO:0000259" key="7">
    <source>
        <dbReference type="PROSITE" id="PS51898"/>
    </source>
</evidence>
<dbReference type="GO" id="GO:0003677">
    <property type="term" value="F:DNA binding"/>
    <property type="evidence" value="ECO:0007669"/>
    <property type="project" value="UniProtKB-UniRule"/>
</dbReference>
<evidence type="ECO:0000256" key="6">
    <source>
        <dbReference type="PROSITE-ProRule" id="PRU01248"/>
    </source>
</evidence>
<feature type="domain" description="Tyr recombinase" evidence="7">
    <location>
        <begin position="198"/>
        <end position="413"/>
    </location>
</feature>
<dbReference type="GO" id="GO:0006310">
    <property type="term" value="P:DNA recombination"/>
    <property type="evidence" value="ECO:0007669"/>
    <property type="project" value="UniProtKB-KW"/>
</dbReference>
<proteinExistence type="inferred from homology"/>
<gene>
    <name evidence="9" type="ORF">DWZ31_13845</name>
</gene>
<dbReference type="InterPro" id="IPR010998">
    <property type="entry name" value="Integrase_recombinase_N"/>
</dbReference>
<dbReference type="InterPro" id="IPR004107">
    <property type="entry name" value="Integrase_SAM-like_N"/>
</dbReference>
<reference evidence="9 10" key="1">
    <citation type="submission" date="2018-08" db="EMBL/GenBank/DDBJ databases">
        <title>A genome reference for cultivated species of the human gut microbiota.</title>
        <authorList>
            <person name="Zou Y."/>
            <person name="Xue W."/>
            <person name="Luo G."/>
        </authorList>
    </citation>
    <scope>NUCLEOTIDE SEQUENCE [LARGE SCALE GENOMIC DNA]</scope>
    <source>
        <strain evidence="9 10">AF31-21AC</strain>
    </source>
</reference>
<dbReference type="Gene3D" id="1.10.150.130">
    <property type="match status" value="1"/>
</dbReference>
<dbReference type="GO" id="GO:0015074">
    <property type="term" value="P:DNA integration"/>
    <property type="evidence" value="ECO:0007669"/>
    <property type="project" value="UniProtKB-KW"/>
</dbReference>
<dbReference type="InterPro" id="IPR002104">
    <property type="entry name" value="Integrase_catalytic"/>
</dbReference>
<dbReference type="Gene3D" id="3.30.160.60">
    <property type="entry name" value="Classic Zinc Finger"/>
    <property type="match status" value="1"/>
</dbReference>
<keyword evidence="5" id="KW-0233">DNA recombination</keyword>
<name>A0A3R6LR36_9FIRM</name>
<comment type="caution">
    <text evidence="9">The sequence shown here is derived from an EMBL/GenBank/DDBJ whole genome shotgun (WGS) entry which is preliminary data.</text>
</comment>
<dbReference type="AlphaFoldDB" id="A0A3R6LR36"/>
<dbReference type="Pfam" id="PF00589">
    <property type="entry name" value="Phage_integrase"/>
    <property type="match status" value="1"/>
</dbReference>
<dbReference type="PANTHER" id="PTHR30349:SF64">
    <property type="entry name" value="PROPHAGE INTEGRASE INTD-RELATED"/>
    <property type="match status" value="1"/>
</dbReference>
<dbReference type="Proteomes" id="UP000283586">
    <property type="component" value="Unassembled WGS sequence"/>
</dbReference>
<evidence type="ECO:0000256" key="4">
    <source>
        <dbReference type="ARBA" id="ARBA00023125"/>
    </source>
</evidence>
<dbReference type="PANTHER" id="PTHR30349">
    <property type="entry name" value="PHAGE INTEGRASE-RELATED"/>
    <property type="match status" value="1"/>
</dbReference>
<accession>A0A3R6LR36</accession>
<keyword evidence="3" id="KW-0229">DNA integration</keyword>
<dbReference type="PROSITE" id="PS51900">
    <property type="entry name" value="CB"/>
    <property type="match status" value="1"/>
</dbReference>
<dbReference type="Gene3D" id="1.10.443.10">
    <property type="entry name" value="Intergrase catalytic core"/>
    <property type="match status" value="1"/>
</dbReference>
<feature type="domain" description="Core-binding (CB)" evidence="8">
    <location>
        <begin position="94"/>
        <end position="177"/>
    </location>
</feature>
<dbReference type="InterPro" id="IPR044068">
    <property type="entry name" value="CB"/>
</dbReference>
<dbReference type="CDD" id="cd01189">
    <property type="entry name" value="INT_ICEBs1_C_like"/>
    <property type="match status" value="1"/>
</dbReference>
<evidence type="ECO:0000313" key="10">
    <source>
        <dbReference type="Proteomes" id="UP000283586"/>
    </source>
</evidence>
<dbReference type="Pfam" id="PF14659">
    <property type="entry name" value="Phage_int_SAM_3"/>
    <property type="match status" value="1"/>
</dbReference>
<evidence type="ECO:0000256" key="2">
    <source>
        <dbReference type="ARBA" id="ARBA00008857"/>
    </source>
</evidence>
<dbReference type="InterPro" id="IPR050090">
    <property type="entry name" value="Tyrosine_recombinase_XerCD"/>
</dbReference>
<protein>
    <submittedName>
        <fullName evidence="9">Site-specific integrase</fullName>
    </submittedName>
</protein>
<evidence type="ECO:0000313" key="9">
    <source>
        <dbReference type="EMBL" id="RHN05761.1"/>
    </source>
</evidence>